<evidence type="ECO:0000313" key="2">
    <source>
        <dbReference type="Proteomes" id="UP000828390"/>
    </source>
</evidence>
<reference evidence="1" key="1">
    <citation type="journal article" date="2019" name="bioRxiv">
        <title>The Genome of the Zebra Mussel, Dreissena polymorpha: A Resource for Invasive Species Research.</title>
        <authorList>
            <person name="McCartney M.A."/>
            <person name="Auch B."/>
            <person name="Kono T."/>
            <person name="Mallez S."/>
            <person name="Zhang Y."/>
            <person name="Obille A."/>
            <person name="Becker A."/>
            <person name="Abrahante J.E."/>
            <person name="Garbe J."/>
            <person name="Badalamenti J.P."/>
            <person name="Herman A."/>
            <person name="Mangelson H."/>
            <person name="Liachko I."/>
            <person name="Sullivan S."/>
            <person name="Sone E.D."/>
            <person name="Koren S."/>
            <person name="Silverstein K.A.T."/>
            <person name="Beckman K.B."/>
            <person name="Gohl D.M."/>
        </authorList>
    </citation>
    <scope>NUCLEOTIDE SEQUENCE</scope>
    <source>
        <strain evidence="1">Duluth1</strain>
        <tissue evidence="1">Whole animal</tissue>
    </source>
</reference>
<reference evidence="1" key="2">
    <citation type="submission" date="2020-11" db="EMBL/GenBank/DDBJ databases">
        <authorList>
            <person name="McCartney M.A."/>
            <person name="Auch B."/>
            <person name="Kono T."/>
            <person name="Mallez S."/>
            <person name="Becker A."/>
            <person name="Gohl D.M."/>
            <person name="Silverstein K.A.T."/>
            <person name="Koren S."/>
            <person name="Bechman K.B."/>
            <person name="Herman A."/>
            <person name="Abrahante J.E."/>
            <person name="Garbe J."/>
        </authorList>
    </citation>
    <scope>NUCLEOTIDE SEQUENCE</scope>
    <source>
        <strain evidence="1">Duluth1</strain>
        <tissue evidence="1">Whole animal</tissue>
    </source>
</reference>
<dbReference type="AlphaFoldDB" id="A0A9D4JZ29"/>
<comment type="caution">
    <text evidence="1">The sequence shown here is derived from an EMBL/GenBank/DDBJ whole genome shotgun (WGS) entry which is preliminary data.</text>
</comment>
<protein>
    <submittedName>
        <fullName evidence="1">Uncharacterized protein</fullName>
    </submittedName>
</protein>
<proteinExistence type="predicted"/>
<dbReference type="Proteomes" id="UP000828390">
    <property type="component" value="Unassembled WGS sequence"/>
</dbReference>
<accession>A0A9D4JZ29</accession>
<gene>
    <name evidence="1" type="ORF">DPMN_127745</name>
</gene>
<organism evidence="1 2">
    <name type="scientific">Dreissena polymorpha</name>
    <name type="common">Zebra mussel</name>
    <name type="synonym">Mytilus polymorpha</name>
    <dbReference type="NCBI Taxonomy" id="45954"/>
    <lineage>
        <taxon>Eukaryota</taxon>
        <taxon>Metazoa</taxon>
        <taxon>Spiralia</taxon>
        <taxon>Lophotrochozoa</taxon>
        <taxon>Mollusca</taxon>
        <taxon>Bivalvia</taxon>
        <taxon>Autobranchia</taxon>
        <taxon>Heteroconchia</taxon>
        <taxon>Euheterodonta</taxon>
        <taxon>Imparidentia</taxon>
        <taxon>Neoheterodontei</taxon>
        <taxon>Myida</taxon>
        <taxon>Dreissenoidea</taxon>
        <taxon>Dreissenidae</taxon>
        <taxon>Dreissena</taxon>
    </lineage>
</organism>
<keyword evidence="2" id="KW-1185">Reference proteome</keyword>
<name>A0A9D4JZ29_DREPO</name>
<dbReference type="EMBL" id="JAIWYP010000005">
    <property type="protein sequence ID" value="KAH3825862.1"/>
    <property type="molecule type" value="Genomic_DNA"/>
</dbReference>
<sequence length="95" mass="10897">MGDETRENLLLKCKAHTEVRSEGINMLQHIIGRQEFAAIHCNGDLLIQTILDCTYVSLEQHINLSKKQKNDVERWSQIYCERIISSRTGQLSVAI</sequence>
<evidence type="ECO:0000313" key="1">
    <source>
        <dbReference type="EMBL" id="KAH3825862.1"/>
    </source>
</evidence>